<evidence type="ECO:0000313" key="1">
    <source>
        <dbReference type="EMBL" id="VYS93340.1"/>
    </source>
</evidence>
<evidence type="ECO:0008006" key="2">
    <source>
        <dbReference type="Google" id="ProtNLM"/>
    </source>
</evidence>
<reference evidence="1" key="1">
    <citation type="submission" date="2019-11" db="EMBL/GenBank/DDBJ databases">
        <authorList>
            <person name="Feng L."/>
        </authorList>
    </citation>
    <scope>NUCLEOTIDE SEQUENCE</scope>
    <source>
        <strain evidence="1">AodontolyticusLFYP35</strain>
    </source>
</reference>
<dbReference type="AlphaFoldDB" id="A0A6N2SNH8"/>
<accession>A0A6N2SNH8</accession>
<name>A0A6N2SNH8_9ACTO</name>
<dbReference type="EMBL" id="CACRSM010000002">
    <property type="protein sequence ID" value="VYS93340.1"/>
    <property type="molecule type" value="Genomic_DNA"/>
</dbReference>
<sequence>MAIRGVGGAGFTLPARCTTPHVSEEQVTEAFLDAVHHLLVSRDQVDELVDKAVRAELDTTDLHIKADQLFARVGAAAEAIDQLISRNARVSQDQSEYQRRFDKLTSEHAALLDEYHQLLAQISDLENRQAAYRYYKEQLAILDPASIEFTPYLWHTLVDHAEVGTDDTITFTFRDGAKQTQHIGK</sequence>
<organism evidence="1">
    <name type="scientific">Schaalia odontolytica</name>
    <dbReference type="NCBI Taxonomy" id="1660"/>
    <lineage>
        <taxon>Bacteria</taxon>
        <taxon>Bacillati</taxon>
        <taxon>Actinomycetota</taxon>
        <taxon>Actinomycetes</taxon>
        <taxon>Actinomycetales</taxon>
        <taxon>Actinomycetaceae</taxon>
        <taxon>Schaalia</taxon>
    </lineage>
</organism>
<gene>
    <name evidence="1" type="ORF">AOLFYP35_00887</name>
</gene>
<protein>
    <recommendedName>
        <fullName evidence="2">Recombinase</fullName>
    </recommendedName>
</protein>
<proteinExistence type="predicted"/>